<dbReference type="GO" id="GO:0008654">
    <property type="term" value="P:phospholipid biosynthetic process"/>
    <property type="evidence" value="ECO:0007669"/>
    <property type="project" value="UniProtKB-KW"/>
</dbReference>
<dbReference type="GO" id="GO:0005886">
    <property type="term" value="C:plasma membrane"/>
    <property type="evidence" value="ECO:0007669"/>
    <property type="project" value="TreeGrafter"/>
</dbReference>
<comment type="caution">
    <text evidence="14">The sequence shown here is derived from an EMBL/GenBank/DDBJ whole genome shotgun (WGS) entry which is preliminary data.</text>
</comment>
<dbReference type="Gene3D" id="3.40.50.10330">
    <property type="entry name" value="Probable inorganic polyphosphate/atp-NAD kinase, domain 1"/>
    <property type="match status" value="1"/>
</dbReference>
<keyword evidence="3" id="KW-0444">Lipid biosynthesis</keyword>
<dbReference type="GO" id="GO:0004143">
    <property type="term" value="F:ATP-dependent diacylglycerol kinase activity"/>
    <property type="evidence" value="ECO:0007669"/>
    <property type="project" value="TreeGrafter"/>
</dbReference>
<dbReference type="InterPro" id="IPR005218">
    <property type="entry name" value="Diacylglycerol/lipid_kinase"/>
</dbReference>
<protein>
    <submittedName>
        <fullName evidence="14">Diacylglycerol kinase catalytic subunit</fullName>
    </submittedName>
</protein>
<keyword evidence="6" id="KW-0547">Nucleotide-binding</keyword>
<keyword evidence="12" id="KW-1208">Phospholipid metabolism</keyword>
<dbReference type="GO" id="GO:0005524">
    <property type="term" value="F:ATP binding"/>
    <property type="evidence" value="ECO:0007669"/>
    <property type="project" value="UniProtKB-KW"/>
</dbReference>
<keyword evidence="15" id="KW-1185">Reference proteome</keyword>
<evidence type="ECO:0000256" key="2">
    <source>
        <dbReference type="ARBA" id="ARBA00005983"/>
    </source>
</evidence>
<evidence type="ECO:0000256" key="4">
    <source>
        <dbReference type="ARBA" id="ARBA00022679"/>
    </source>
</evidence>
<dbReference type="OrthoDB" id="142078at2"/>
<evidence type="ECO:0000259" key="13">
    <source>
        <dbReference type="PROSITE" id="PS50146"/>
    </source>
</evidence>
<evidence type="ECO:0000256" key="9">
    <source>
        <dbReference type="ARBA" id="ARBA00022842"/>
    </source>
</evidence>
<dbReference type="SUPFAM" id="SSF111331">
    <property type="entry name" value="NAD kinase/diacylglycerol kinase-like"/>
    <property type="match status" value="1"/>
</dbReference>
<dbReference type="InterPro" id="IPR017438">
    <property type="entry name" value="ATP-NAD_kinase_N"/>
</dbReference>
<dbReference type="InterPro" id="IPR050187">
    <property type="entry name" value="Lipid_Phosphate_FormReg"/>
</dbReference>
<keyword evidence="8" id="KW-0067">ATP-binding</keyword>
<evidence type="ECO:0000256" key="10">
    <source>
        <dbReference type="ARBA" id="ARBA00023098"/>
    </source>
</evidence>
<dbReference type="Pfam" id="PF19279">
    <property type="entry name" value="YegS_C"/>
    <property type="match status" value="1"/>
</dbReference>
<dbReference type="PATRIC" id="fig|1140003.3.peg.107"/>
<evidence type="ECO:0000256" key="12">
    <source>
        <dbReference type="ARBA" id="ARBA00023264"/>
    </source>
</evidence>
<dbReference type="PANTHER" id="PTHR12358">
    <property type="entry name" value="SPHINGOSINE KINASE"/>
    <property type="match status" value="1"/>
</dbReference>
<dbReference type="PANTHER" id="PTHR12358:SF106">
    <property type="entry name" value="LIPID KINASE YEGS"/>
    <property type="match status" value="1"/>
</dbReference>
<dbReference type="Proteomes" id="UP000015961">
    <property type="component" value="Unassembled WGS sequence"/>
</dbReference>
<proteinExistence type="inferred from homology"/>
<keyword evidence="11" id="KW-0594">Phospholipid biosynthesis</keyword>
<evidence type="ECO:0000256" key="1">
    <source>
        <dbReference type="ARBA" id="ARBA00001946"/>
    </source>
</evidence>
<evidence type="ECO:0000313" key="14">
    <source>
        <dbReference type="EMBL" id="EOT87053.1"/>
    </source>
</evidence>
<dbReference type="SMART" id="SM00046">
    <property type="entry name" value="DAGKc"/>
    <property type="match status" value="1"/>
</dbReference>
<keyword evidence="7 14" id="KW-0418">Kinase</keyword>
<keyword evidence="5" id="KW-0479">Metal-binding</keyword>
<evidence type="ECO:0000256" key="6">
    <source>
        <dbReference type="ARBA" id="ARBA00022741"/>
    </source>
</evidence>
<keyword evidence="10" id="KW-0443">Lipid metabolism</keyword>
<evidence type="ECO:0000256" key="5">
    <source>
        <dbReference type="ARBA" id="ARBA00022723"/>
    </source>
</evidence>
<dbReference type="InterPro" id="IPR016064">
    <property type="entry name" value="NAD/diacylglycerol_kinase_sf"/>
</dbReference>
<dbReference type="EMBL" id="ASWO01000001">
    <property type="protein sequence ID" value="EOT87053.1"/>
    <property type="molecule type" value="Genomic_DNA"/>
</dbReference>
<keyword evidence="9" id="KW-0460">Magnesium</keyword>
<name>S0PEE2_9ENTE</name>
<dbReference type="PROSITE" id="PS50146">
    <property type="entry name" value="DAGK"/>
    <property type="match status" value="1"/>
</dbReference>
<dbReference type="RefSeq" id="WP_016184601.1">
    <property type="nucleotide sequence ID" value="NZ_ASWO01000001.1"/>
</dbReference>
<evidence type="ECO:0000256" key="7">
    <source>
        <dbReference type="ARBA" id="ARBA00022777"/>
    </source>
</evidence>
<reference evidence="14 15" key="1">
    <citation type="submission" date="2013-03" db="EMBL/GenBank/DDBJ databases">
        <title>The Genome Sequence of Enterococcus sulfureus ATCC_49903 (PacBio/Illumina hybrid assembly).</title>
        <authorList>
            <consortium name="The Broad Institute Genomics Platform"/>
            <consortium name="The Broad Institute Genome Sequencing Center for Infectious Disease"/>
            <person name="Earl A."/>
            <person name="Russ C."/>
            <person name="Gilmore M."/>
            <person name="Surin D."/>
            <person name="Walker B."/>
            <person name="Young S."/>
            <person name="Zeng Q."/>
            <person name="Gargeya S."/>
            <person name="Fitzgerald M."/>
            <person name="Haas B."/>
            <person name="Abouelleil A."/>
            <person name="Allen A.W."/>
            <person name="Alvarado L."/>
            <person name="Arachchi H.M."/>
            <person name="Berlin A.M."/>
            <person name="Chapman S.B."/>
            <person name="Gainer-Dewar J."/>
            <person name="Goldberg J."/>
            <person name="Griggs A."/>
            <person name="Gujja S."/>
            <person name="Hansen M."/>
            <person name="Howarth C."/>
            <person name="Imamovic A."/>
            <person name="Ireland A."/>
            <person name="Larimer J."/>
            <person name="McCowan C."/>
            <person name="Murphy C."/>
            <person name="Pearson M."/>
            <person name="Poon T.W."/>
            <person name="Priest M."/>
            <person name="Roberts A."/>
            <person name="Saif S."/>
            <person name="Shea T."/>
            <person name="Sisk P."/>
            <person name="Sykes S."/>
            <person name="Wortman J."/>
            <person name="Nusbaum C."/>
            <person name="Birren B."/>
        </authorList>
    </citation>
    <scope>NUCLEOTIDE SEQUENCE [LARGE SCALE GENOMIC DNA]</scope>
    <source>
        <strain evidence="14 15">ATCC 49903</strain>
    </source>
</reference>
<dbReference type="NCBIfam" id="TIGR00147">
    <property type="entry name" value="YegS/Rv2252/BmrU family lipid kinase"/>
    <property type="match status" value="1"/>
</dbReference>
<feature type="domain" description="DAGKc" evidence="13">
    <location>
        <begin position="1"/>
        <end position="131"/>
    </location>
</feature>
<dbReference type="InterPro" id="IPR045540">
    <property type="entry name" value="YegS/DAGK_C"/>
</dbReference>
<organism evidence="14 15">
    <name type="scientific">Enterococcus sulfureus ATCC 49903</name>
    <dbReference type="NCBI Taxonomy" id="1140003"/>
    <lineage>
        <taxon>Bacteria</taxon>
        <taxon>Bacillati</taxon>
        <taxon>Bacillota</taxon>
        <taxon>Bacilli</taxon>
        <taxon>Lactobacillales</taxon>
        <taxon>Enterococcaceae</taxon>
        <taxon>Enterococcus</taxon>
    </lineage>
</organism>
<dbReference type="Gene3D" id="2.60.200.40">
    <property type="match status" value="1"/>
</dbReference>
<evidence type="ECO:0000256" key="11">
    <source>
        <dbReference type="ARBA" id="ARBA00023209"/>
    </source>
</evidence>
<dbReference type="GO" id="GO:0046872">
    <property type="term" value="F:metal ion binding"/>
    <property type="evidence" value="ECO:0007669"/>
    <property type="project" value="UniProtKB-KW"/>
</dbReference>
<accession>S0PEE2</accession>
<dbReference type="Pfam" id="PF00781">
    <property type="entry name" value="DAGK_cat"/>
    <property type="match status" value="1"/>
</dbReference>
<evidence type="ECO:0000313" key="15">
    <source>
        <dbReference type="Proteomes" id="UP000015961"/>
    </source>
</evidence>
<keyword evidence="4" id="KW-0808">Transferase</keyword>
<comment type="cofactor">
    <cofactor evidence="1">
        <name>Mg(2+)</name>
        <dbReference type="ChEBI" id="CHEBI:18420"/>
    </cofactor>
</comment>
<gene>
    <name evidence="14" type="ORF">I573_00108</name>
</gene>
<dbReference type="eggNOG" id="COG1597">
    <property type="taxonomic scope" value="Bacteria"/>
</dbReference>
<comment type="similarity">
    <text evidence="2">Belongs to the diacylglycerol/lipid kinase family.</text>
</comment>
<evidence type="ECO:0000256" key="8">
    <source>
        <dbReference type="ARBA" id="ARBA00022840"/>
    </source>
</evidence>
<dbReference type="AlphaFoldDB" id="S0PEE2"/>
<dbReference type="STRING" id="1140003.OMY_00109"/>
<evidence type="ECO:0000256" key="3">
    <source>
        <dbReference type="ARBA" id="ARBA00022516"/>
    </source>
</evidence>
<sequence>MKRVRLIINPSSGQEQAKEYAALAEEKLRSMFDRVDIQYTEKEDDATRFADEAARIGYDAVFAMGGDGTVDEVINGLAEHEVRPLFGFFPLGTVNDLGRALNLPLDPKEAIECISFDQIKPLDIGKINDRYFMDVVAIGTIPESINDVDPESKTKLGKFAYIFSGLKQLIKNESYDFLLKFDQTEVETTSSLILIGLTNSIGGFEQLLPKAQVDDGQFHLLYLKDQSMLDVIKSIPELYQGVETSSENVGYHTFKKGTIELTTATHLETNVDGDPGPALPVTLEIYPQHLQVFCGPEDQKVEK</sequence>
<dbReference type="InterPro" id="IPR001206">
    <property type="entry name" value="Diacylglycerol_kinase_cat_dom"/>
</dbReference>